<dbReference type="AlphaFoldDB" id="A0A0W4ZWF2"/>
<feature type="domain" description="Mur ligase central" evidence="8">
    <location>
        <begin position="29"/>
        <end position="182"/>
    </location>
</feature>
<comment type="similarity">
    <text evidence="1 7">Belongs to the folylpolyglutamate synthase family.</text>
</comment>
<dbReference type="EC" id="6.3.2.12" evidence="7"/>
<evidence type="ECO:0000313" key="9">
    <source>
        <dbReference type="EMBL" id="KTW32689.1"/>
    </source>
</evidence>
<keyword evidence="4 7" id="KW-0547">Nucleotide-binding</keyword>
<gene>
    <name evidence="9" type="ORF">T551_00174</name>
</gene>
<proteinExistence type="inferred from homology"/>
<dbReference type="OrthoDB" id="5212574at2759"/>
<dbReference type="GO" id="GO:0006730">
    <property type="term" value="P:one-carbon metabolic process"/>
    <property type="evidence" value="ECO:0007669"/>
    <property type="project" value="UniProtKB-KW"/>
</dbReference>
<organism evidence="9 10">
    <name type="scientific">Pneumocystis jirovecii (strain RU7)</name>
    <name type="common">Human pneumocystis pneumonia agent</name>
    <dbReference type="NCBI Taxonomy" id="1408657"/>
    <lineage>
        <taxon>Eukaryota</taxon>
        <taxon>Fungi</taxon>
        <taxon>Dikarya</taxon>
        <taxon>Ascomycota</taxon>
        <taxon>Taphrinomycotina</taxon>
        <taxon>Pneumocystomycetes</taxon>
        <taxon>Pneumocystaceae</taxon>
        <taxon>Pneumocystis</taxon>
    </lineage>
</organism>
<dbReference type="InterPro" id="IPR001645">
    <property type="entry name" value="Folylpolyglutamate_synth"/>
</dbReference>
<accession>A0A0W4ZWF2</accession>
<evidence type="ECO:0000256" key="5">
    <source>
        <dbReference type="ARBA" id="ARBA00022840"/>
    </source>
</evidence>
<dbReference type="InterPro" id="IPR036615">
    <property type="entry name" value="Mur_ligase_C_dom_sf"/>
</dbReference>
<dbReference type="SUPFAM" id="SSF53623">
    <property type="entry name" value="MurD-like peptide ligases, catalytic domain"/>
    <property type="match status" value="1"/>
</dbReference>
<dbReference type="GO" id="GO:0005829">
    <property type="term" value="C:cytosol"/>
    <property type="evidence" value="ECO:0007669"/>
    <property type="project" value="TreeGrafter"/>
</dbReference>
<keyword evidence="6" id="KW-0460">Magnesium</keyword>
<comment type="caution">
    <text evidence="9">The sequence shown here is derived from an EMBL/GenBank/DDBJ whole genome shotgun (WGS) entry which is preliminary data.</text>
</comment>
<evidence type="ECO:0000256" key="3">
    <source>
        <dbReference type="ARBA" id="ARBA00022723"/>
    </source>
</evidence>
<sequence length="422" mass="47616">MSLRLGLSRIRQLLDYLGNPQNYFQAIHVAGTNGKGSVCAYLSSYLNFSGIRVGLYCSPHLMDRWDCIKVAGEVVDKDIFFRIENKIKILNQEHNVGATEFEIMTAVAFEIFYRSKIELAVIETGVGGRLDATNVLSRVLLTIITKISTDHQELLGNTLEDIAKEKSGIMKNNVPCVVDGANEDSVLKVIKDESIKCESGQIILATMDLDKSIYIQQWKKSEIKTILDISYQRNNLACVLVSLEVLSKYYSVITPKFFSEGFLRTYWPGRLEWIDLSQIAFGADKILLDGAHNIEGMHSLSKYVNSIRSGTHSVSWLIAFSQTKDADSLLSILLRPYDKVYSVEFETVDGMPWVKAMSSHDIAKKALKYVYKENIIQYSTDLFSAIKSISQDKGLRIICGSLYLIGQVHRLLRKCCFDKKII</sequence>
<dbReference type="Gene3D" id="3.40.1190.10">
    <property type="entry name" value="Mur-like, catalytic domain"/>
    <property type="match status" value="1"/>
</dbReference>
<dbReference type="VEuPathDB" id="FungiDB:T551_00174"/>
<dbReference type="RefSeq" id="XP_018231381.1">
    <property type="nucleotide sequence ID" value="XM_018372441.1"/>
</dbReference>
<dbReference type="eggNOG" id="KOG2525">
    <property type="taxonomic scope" value="Eukaryota"/>
</dbReference>
<keyword evidence="10" id="KW-1185">Reference proteome</keyword>
<comment type="catalytic activity">
    <reaction evidence="7">
        <text>7,8-dihydropteroate + L-glutamate + ATP = 7,8-dihydrofolate + ADP + phosphate + H(+)</text>
        <dbReference type="Rhea" id="RHEA:23584"/>
        <dbReference type="ChEBI" id="CHEBI:15378"/>
        <dbReference type="ChEBI" id="CHEBI:17839"/>
        <dbReference type="ChEBI" id="CHEBI:29985"/>
        <dbReference type="ChEBI" id="CHEBI:30616"/>
        <dbReference type="ChEBI" id="CHEBI:43474"/>
        <dbReference type="ChEBI" id="CHEBI:57451"/>
        <dbReference type="ChEBI" id="CHEBI:456216"/>
        <dbReference type="EC" id="6.3.2.12"/>
    </reaction>
</comment>
<reference evidence="10" key="1">
    <citation type="journal article" date="2016" name="Nat. Commun.">
        <title>Genome analysis of three Pneumocystis species reveals adaptation mechanisms to life exclusively in mammalian hosts.</title>
        <authorList>
            <person name="Ma L."/>
            <person name="Chen Z."/>
            <person name="Huang D.W."/>
            <person name="Kutty G."/>
            <person name="Ishihara M."/>
            <person name="Wang H."/>
            <person name="Abouelleil A."/>
            <person name="Bishop L."/>
            <person name="Davey E."/>
            <person name="Deng R."/>
            <person name="Deng X."/>
            <person name="Fan L."/>
            <person name="Fantoni G."/>
            <person name="Fitzgerald M."/>
            <person name="Gogineni E."/>
            <person name="Goldberg J.M."/>
            <person name="Handley G."/>
            <person name="Hu X."/>
            <person name="Huber C."/>
            <person name="Jiao X."/>
            <person name="Jones K."/>
            <person name="Levin J.Z."/>
            <person name="Liu Y."/>
            <person name="Macdonald P."/>
            <person name="Melnikov A."/>
            <person name="Raley C."/>
            <person name="Sassi M."/>
            <person name="Sherman B.T."/>
            <person name="Song X."/>
            <person name="Sykes S."/>
            <person name="Tran B."/>
            <person name="Walsh L."/>
            <person name="Xia Y."/>
            <person name="Yang J."/>
            <person name="Young S."/>
            <person name="Zeng Q."/>
            <person name="Zheng X."/>
            <person name="Stephens R."/>
            <person name="Nusbaum C."/>
            <person name="Birren B.W."/>
            <person name="Azadi P."/>
            <person name="Lempicki R.A."/>
            <person name="Cuomo C.A."/>
            <person name="Kovacs J.A."/>
        </authorList>
    </citation>
    <scope>NUCLEOTIDE SEQUENCE [LARGE SCALE GENOMIC DNA]</scope>
    <source>
        <strain evidence="10">RU7</strain>
    </source>
</reference>
<dbReference type="SUPFAM" id="SSF53244">
    <property type="entry name" value="MurD-like peptide ligases, peptide-binding domain"/>
    <property type="match status" value="1"/>
</dbReference>
<keyword evidence="7" id="KW-0554">One-carbon metabolism</keyword>
<dbReference type="Proteomes" id="UP000053447">
    <property type="component" value="Unassembled WGS sequence"/>
</dbReference>
<keyword evidence="5 7" id="KW-0067">ATP-binding</keyword>
<keyword evidence="2 7" id="KW-0436">Ligase</keyword>
<evidence type="ECO:0000256" key="6">
    <source>
        <dbReference type="ARBA" id="ARBA00022842"/>
    </source>
</evidence>
<evidence type="ECO:0000256" key="7">
    <source>
        <dbReference type="PIRNR" id="PIRNR001563"/>
    </source>
</evidence>
<dbReference type="GO" id="GO:0005524">
    <property type="term" value="F:ATP binding"/>
    <property type="evidence" value="ECO:0007669"/>
    <property type="project" value="UniProtKB-KW"/>
</dbReference>
<dbReference type="Gene3D" id="3.90.190.20">
    <property type="entry name" value="Mur ligase, C-terminal domain"/>
    <property type="match status" value="1"/>
</dbReference>
<dbReference type="GO" id="GO:0005739">
    <property type="term" value="C:mitochondrion"/>
    <property type="evidence" value="ECO:0007669"/>
    <property type="project" value="TreeGrafter"/>
</dbReference>
<evidence type="ECO:0000313" key="10">
    <source>
        <dbReference type="Proteomes" id="UP000053447"/>
    </source>
</evidence>
<evidence type="ECO:0000256" key="2">
    <source>
        <dbReference type="ARBA" id="ARBA00022598"/>
    </source>
</evidence>
<dbReference type="NCBIfam" id="TIGR01499">
    <property type="entry name" value="folC"/>
    <property type="match status" value="1"/>
</dbReference>
<dbReference type="Pfam" id="PF08245">
    <property type="entry name" value="Mur_ligase_M"/>
    <property type="match status" value="1"/>
</dbReference>
<dbReference type="PANTHER" id="PTHR11136:SF0">
    <property type="entry name" value="DIHYDROFOLATE SYNTHETASE-RELATED"/>
    <property type="match status" value="1"/>
</dbReference>
<dbReference type="PANTHER" id="PTHR11136">
    <property type="entry name" value="FOLYLPOLYGLUTAMATE SYNTHASE-RELATED"/>
    <property type="match status" value="1"/>
</dbReference>
<dbReference type="GO" id="GO:0046872">
    <property type="term" value="F:metal ion binding"/>
    <property type="evidence" value="ECO:0007669"/>
    <property type="project" value="UniProtKB-KW"/>
</dbReference>
<dbReference type="UniPathway" id="UPA00850"/>
<comment type="pathway">
    <text evidence="7">Cofactor biosynthesis; tetrahydrofolylpolyglutamate biosynthesis.</text>
</comment>
<dbReference type="EMBL" id="LFWA01000001">
    <property type="protein sequence ID" value="KTW32689.1"/>
    <property type="molecule type" value="Genomic_DNA"/>
</dbReference>
<evidence type="ECO:0000256" key="1">
    <source>
        <dbReference type="ARBA" id="ARBA00008276"/>
    </source>
</evidence>
<dbReference type="GO" id="GO:0008841">
    <property type="term" value="F:dihydrofolate synthase activity"/>
    <property type="evidence" value="ECO:0007669"/>
    <property type="project" value="UniProtKB-EC"/>
</dbReference>
<dbReference type="InterPro" id="IPR036565">
    <property type="entry name" value="Mur-like_cat_sf"/>
</dbReference>
<keyword evidence="3" id="KW-0479">Metal-binding</keyword>
<protein>
    <recommendedName>
        <fullName evidence="7">Dihydrofolate synthetase</fullName>
        <ecNumber evidence="7">6.3.2.12</ecNumber>
    </recommendedName>
</protein>
<dbReference type="PROSITE" id="PS01012">
    <property type="entry name" value="FOLYLPOLYGLU_SYNT_2"/>
    <property type="match status" value="1"/>
</dbReference>
<dbReference type="GeneID" id="28938696"/>
<dbReference type="InterPro" id="IPR018109">
    <property type="entry name" value="Folylpolyglutamate_synth_CS"/>
</dbReference>
<dbReference type="InterPro" id="IPR013221">
    <property type="entry name" value="Mur_ligase_cen"/>
</dbReference>
<evidence type="ECO:0000259" key="8">
    <source>
        <dbReference type="Pfam" id="PF08245"/>
    </source>
</evidence>
<dbReference type="PIRSF" id="PIRSF001563">
    <property type="entry name" value="Folylpolyglu_synth"/>
    <property type="match status" value="1"/>
</dbReference>
<evidence type="ECO:0000256" key="4">
    <source>
        <dbReference type="ARBA" id="ARBA00022741"/>
    </source>
</evidence>
<name>A0A0W4ZWF2_PNEJ7</name>
<dbReference type="STRING" id="1408657.A0A0W4ZWF2"/>
<dbReference type="GO" id="GO:0004326">
    <property type="term" value="F:tetrahydrofolylpolyglutamate synthase activity"/>
    <property type="evidence" value="ECO:0007669"/>
    <property type="project" value="InterPro"/>
</dbReference>